<dbReference type="Proteomes" id="UP000541610">
    <property type="component" value="Unassembled WGS sequence"/>
</dbReference>
<dbReference type="AlphaFoldDB" id="A0A7J6NS86"/>
<dbReference type="OrthoDB" id="432443at2759"/>
<dbReference type="EMBL" id="JABANP010000221">
    <property type="protein sequence ID" value="KAF4686460.1"/>
    <property type="molecule type" value="Genomic_DNA"/>
</dbReference>
<feature type="compositionally biased region" description="Low complexity" evidence="1">
    <location>
        <begin position="9"/>
        <end position="25"/>
    </location>
</feature>
<reference evidence="2 3" key="1">
    <citation type="submission" date="2020-04" db="EMBL/GenBank/DDBJ databases">
        <title>Perkinsus olseni comparative genomics.</title>
        <authorList>
            <person name="Bogema D.R."/>
        </authorList>
    </citation>
    <scope>NUCLEOTIDE SEQUENCE [LARGE SCALE GENOMIC DNA]</scope>
    <source>
        <strain evidence="2">00978-12</strain>
    </source>
</reference>
<evidence type="ECO:0000256" key="1">
    <source>
        <dbReference type="SAM" id="MobiDB-lite"/>
    </source>
</evidence>
<comment type="caution">
    <text evidence="2">The sequence shown here is derived from an EMBL/GenBank/DDBJ whole genome shotgun (WGS) entry which is preliminary data.</text>
</comment>
<organism evidence="2 3">
    <name type="scientific">Perkinsus olseni</name>
    <name type="common">Perkinsus atlanticus</name>
    <dbReference type="NCBI Taxonomy" id="32597"/>
    <lineage>
        <taxon>Eukaryota</taxon>
        <taxon>Sar</taxon>
        <taxon>Alveolata</taxon>
        <taxon>Perkinsozoa</taxon>
        <taxon>Perkinsea</taxon>
        <taxon>Perkinsida</taxon>
        <taxon>Perkinsidae</taxon>
        <taxon>Perkinsus</taxon>
    </lineage>
</organism>
<name>A0A7J6NS86_PEROL</name>
<feature type="region of interest" description="Disordered" evidence="1">
    <location>
        <begin position="38"/>
        <end position="129"/>
    </location>
</feature>
<feature type="region of interest" description="Disordered" evidence="1">
    <location>
        <begin position="1"/>
        <end position="25"/>
    </location>
</feature>
<evidence type="ECO:0000313" key="2">
    <source>
        <dbReference type="EMBL" id="KAF4686460.1"/>
    </source>
</evidence>
<proteinExistence type="predicted"/>
<sequence length="491" mass="54688">MDSGGGLYSRTPFTSSSSSRTTQDSSATAYYHYSNAVKPSLSNTPMLPGSPDGNGSSSIHGDGRYSDSGGGGSDSDRRTSRPSSEGRSGGRPAHYEGFGYQPQHSGQYYYDEGPRESSHGYPLRAEPGYPNHYYYDTPLDRGRPYHSPPPRQRPLDFGMYDRQMPIPFPGYRAPVAAGAFYGMGRESDGLEEIERAAERRMQAYAAAVAPTQRPQHRLPGNASMLKMFRVYLEKQGDDSKLGAVLVQKSLPAVSDDEYGAGLRVKTVMEAEEIGEIGMLARWNGRAREMDRDIRVGDVIVAVVDGTPVDTLGPKASPDKLMDKLKVVTAESSAWFILQLQHCLKCNSLTILDVLREVPPLEACDWPQTQQTMVNCLESMEQNLEQRRDQAMTWFVGNVAPVILSPSSQLWCPLCECKQQSLGEYLHHFESTGHHEKRISTSSKYDSRWAKLPLGVSDHYWFEYCYGFTSIVDPAELDPYAEFCEYTPTIED</sequence>
<gene>
    <name evidence="2" type="ORF">FOZ60_005221</name>
</gene>
<evidence type="ECO:0000313" key="3">
    <source>
        <dbReference type="Proteomes" id="UP000541610"/>
    </source>
</evidence>
<accession>A0A7J6NS86</accession>
<protein>
    <submittedName>
        <fullName evidence="2">Uncharacterized protein</fullName>
    </submittedName>
</protein>